<evidence type="ECO:0000259" key="2">
    <source>
        <dbReference type="Pfam" id="PF20516"/>
    </source>
</evidence>
<evidence type="ECO:0000313" key="4">
    <source>
        <dbReference type="Proteomes" id="UP001273166"/>
    </source>
</evidence>
<sequence>MSNSAGVLSLPRPPPASSSTQSTTTGSRVLSPSRRSKSPVKKVADLRYFTEPVTYCGLDDPGIQLPAEIQDLSNQIAVVAFGEGSLPTSIKARLLVQDTVHASSPRERIPDFFFGDYNGNGTDSATRDDAIRKDLDMHAQLMKVIAATRQSVRWTRSEAAWNLYVHSLMLELALATVDNVRSELITTAQILSDFLPLTVAPGTRPSEYGPATTSATTIVTSQEKMVDFAFVLDCGQGSPLHSPFGQKSINHSDYGPLYELPAPIAVEAKTATGSEEEEKVQLGVWTAAWFRRMKMLVGSSKLRKSSATGGSETDQTAGNLDSALSTAVISVPLLLVVGERWMLFYACEKDNRIIIYGSDAIGDTSTVLGVYKLLRALQCIGRWITAHFLPWFAASVEGLGLGGL</sequence>
<reference evidence="3" key="2">
    <citation type="submission" date="2023-06" db="EMBL/GenBank/DDBJ databases">
        <authorList>
            <consortium name="Lawrence Berkeley National Laboratory"/>
            <person name="Mondo S.J."/>
            <person name="Hensen N."/>
            <person name="Bonometti L."/>
            <person name="Westerberg I."/>
            <person name="Brannstrom I.O."/>
            <person name="Guillou S."/>
            <person name="Cros-Aarteil S."/>
            <person name="Calhoun S."/>
            <person name="Haridas S."/>
            <person name="Kuo A."/>
            <person name="Pangilinan J."/>
            <person name="Riley R."/>
            <person name="Labutti K."/>
            <person name="Andreopoulos B."/>
            <person name="Lipzen A."/>
            <person name="Chen C."/>
            <person name="Yanf M."/>
            <person name="Daum C."/>
            <person name="Ng V."/>
            <person name="Clum A."/>
            <person name="Steindorff A."/>
            <person name="Ohm R."/>
            <person name="Martin F."/>
            <person name="Silar P."/>
            <person name="Natvig D."/>
            <person name="Lalanne C."/>
            <person name="Gautier V."/>
            <person name="Ament-Velasquez S.L."/>
            <person name="Kruys A."/>
            <person name="Hutchinson M.I."/>
            <person name="Powell A.J."/>
            <person name="Barry K."/>
            <person name="Miller A.N."/>
            <person name="Grigoriev I.V."/>
            <person name="Debuchy R."/>
            <person name="Gladieux P."/>
            <person name="Thoren M.H."/>
            <person name="Johannesson H."/>
        </authorList>
    </citation>
    <scope>NUCLEOTIDE SEQUENCE</scope>
    <source>
        <strain evidence="3">CBS 333.67</strain>
    </source>
</reference>
<dbReference type="RefSeq" id="XP_062726993.1">
    <property type="nucleotide sequence ID" value="XM_062870199.1"/>
</dbReference>
<evidence type="ECO:0000313" key="3">
    <source>
        <dbReference type="EMBL" id="KAK3311213.1"/>
    </source>
</evidence>
<reference evidence="3" key="1">
    <citation type="journal article" date="2023" name="Mol. Phylogenet. Evol.">
        <title>Genome-scale phylogeny and comparative genomics of the fungal order Sordariales.</title>
        <authorList>
            <person name="Hensen N."/>
            <person name="Bonometti L."/>
            <person name="Westerberg I."/>
            <person name="Brannstrom I.O."/>
            <person name="Guillou S."/>
            <person name="Cros-Aarteil S."/>
            <person name="Calhoun S."/>
            <person name="Haridas S."/>
            <person name="Kuo A."/>
            <person name="Mondo S."/>
            <person name="Pangilinan J."/>
            <person name="Riley R."/>
            <person name="LaButti K."/>
            <person name="Andreopoulos B."/>
            <person name="Lipzen A."/>
            <person name="Chen C."/>
            <person name="Yan M."/>
            <person name="Daum C."/>
            <person name="Ng V."/>
            <person name="Clum A."/>
            <person name="Steindorff A."/>
            <person name="Ohm R.A."/>
            <person name="Martin F."/>
            <person name="Silar P."/>
            <person name="Natvig D.O."/>
            <person name="Lalanne C."/>
            <person name="Gautier V."/>
            <person name="Ament-Velasquez S.L."/>
            <person name="Kruys A."/>
            <person name="Hutchinson M.I."/>
            <person name="Powell A.J."/>
            <person name="Barry K."/>
            <person name="Miller A.N."/>
            <person name="Grigoriev I.V."/>
            <person name="Debuchy R."/>
            <person name="Gladieux P."/>
            <person name="Hiltunen Thoren M."/>
            <person name="Johannesson H."/>
        </authorList>
    </citation>
    <scope>NUCLEOTIDE SEQUENCE</scope>
    <source>
        <strain evidence="3">CBS 333.67</strain>
    </source>
</reference>
<dbReference type="GeneID" id="87889028"/>
<organism evidence="3 4">
    <name type="scientific">Chaetomium strumarium</name>
    <dbReference type="NCBI Taxonomy" id="1170767"/>
    <lineage>
        <taxon>Eukaryota</taxon>
        <taxon>Fungi</taxon>
        <taxon>Dikarya</taxon>
        <taxon>Ascomycota</taxon>
        <taxon>Pezizomycotina</taxon>
        <taxon>Sordariomycetes</taxon>
        <taxon>Sordariomycetidae</taxon>
        <taxon>Sordariales</taxon>
        <taxon>Chaetomiaceae</taxon>
        <taxon>Chaetomium</taxon>
    </lineage>
</organism>
<dbReference type="EMBL" id="JAUDZG010000001">
    <property type="protein sequence ID" value="KAK3311213.1"/>
    <property type="molecule type" value="Genomic_DNA"/>
</dbReference>
<dbReference type="InterPro" id="IPR046797">
    <property type="entry name" value="PDDEXK_12"/>
</dbReference>
<feature type="region of interest" description="Disordered" evidence="1">
    <location>
        <begin position="1"/>
        <end position="38"/>
    </location>
</feature>
<dbReference type="AlphaFoldDB" id="A0AAJ0H3M9"/>
<feature type="compositionally biased region" description="Low complexity" evidence="1">
    <location>
        <begin position="17"/>
        <end position="33"/>
    </location>
</feature>
<dbReference type="Proteomes" id="UP001273166">
    <property type="component" value="Unassembled WGS sequence"/>
</dbReference>
<protein>
    <recommendedName>
        <fullName evidence="2">PD-(D/E)XK nuclease-like domain-containing protein</fullName>
    </recommendedName>
</protein>
<feature type="domain" description="PD-(D/E)XK nuclease-like" evidence="2">
    <location>
        <begin position="125"/>
        <end position="388"/>
    </location>
</feature>
<comment type="caution">
    <text evidence="3">The sequence shown here is derived from an EMBL/GenBank/DDBJ whole genome shotgun (WGS) entry which is preliminary data.</text>
</comment>
<name>A0AAJ0H3M9_9PEZI</name>
<dbReference type="Pfam" id="PF20516">
    <property type="entry name" value="PDDEXK_12"/>
    <property type="match status" value="1"/>
</dbReference>
<evidence type="ECO:0000256" key="1">
    <source>
        <dbReference type="SAM" id="MobiDB-lite"/>
    </source>
</evidence>
<proteinExistence type="predicted"/>
<gene>
    <name evidence="3" type="ORF">B0T15DRAFT_548523</name>
</gene>
<keyword evidence="4" id="KW-1185">Reference proteome</keyword>
<accession>A0AAJ0H3M9</accession>